<accession>A0ABZ2HW34</accession>
<dbReference type="EMBL" id="CP146275">
    <property type="protein sequence ID" value="WWT31334.1"/>
    <property type="molecule type" value="Genomic_DNA"/>
</dbReference>
<keyword evidence="3" id="KW-1185">Reference proteome</keyword>
<proteinExistence type="predicted"/>
<feature type="region of interest" description="Disordered" evidence="1">
    <location>
        <begin position="156"/>
        <end position="176"/>
    </location>
</feature>
<sequence length="271" mass="28741">MPKPKRFSLPADHADVAPWGIAALVCGAMAVAAVNLSALLPADTLGGLHTPYRQGANYHQLRTQLAELAEDRNRVMGDYRALLARFNLLDDDSDEAIRRLGALEKSLPLLIESLPLSSDIDRSLLTASIAESAEEVYEFDGGTMVVRYSPLFDDAAPQPVADQPMPPPLTPEQPPVTAAEPTVDLTLQGVAVGHSVPFDQSAALYAEITQTAGMLLLGTSPLAAASEGSDQTRIVLGPLPDSASAQALCARIERLDLPCEPTPYSGEPLPL</sequence>
<evidence type="ECO:0008006" key="4">
    <source>
        <dbReference type="Google" id="ProtNLM"/>
    </source>
</evidence>
<evidence type="ECO:0000313" key="3">
    <source>
        <dbReference type="Proteomes" id="UP001369958"/>
    </source>
</evidence>
<organism evidence="2 3">
    <name type="scientific">Pelagibacterium nitratireducens</name>
    <dbReference type="NCBI Taxonomy" id="1046114"/>
    <lineage>
        <taxon>Bacteria</taxon>
        <taxon>Pseudomonadati</taxon>
        <taxon>Pseudomonadota</taxon>
        <taxon>Alphaproteobacteria</taxon>
        <taxon>Hyphomicrobiales</taxon>
        <taxon>Devosiaceae</taxon>
        <taxon>Pelagibacterium</taxon>
    </lineage>
</organism>
<evidence type="ECO:0000256" key="1">
    <source>
        <dbReference type="SAM" id="MobiDB-lite"/>
    </source>
</evidence>
<reference evidence="2 3" key="1">
    <citation type="submission" date="2024-02" db="EMBL/GenBank/DDBJ databases">
        <title>Complete genome sequence of Pelagibacterium nitratireducens ZH15.</title>
        <authorList>
            <person name="Zhao L.H."/>
        </authorList>
    </citation>
    <scope>NUCLEOTIDE SEQUENCE [LARGE SCALE GENOMIC DNA]</scope>
    <source>
        <strain evidence="2 3">ZH15</strain>
    </source>
</reference>
<evidence type="ECO:0000313" key="2">
    <source>
        <dbReference type="EMBL" id="WWT31334.1"/>
    </source>
</evidence>
<protein>
    <recommendedName>
        <fullName evidence="4">SPOR domain-containing protein</fullName>
    </recommendedName>
</protein>
<dbReference type="RefSeq" id="WP_338606804.1">
    <property type="nucleotide sequence ID" value="NZ_CP146275.1"/>
</dbReference>
<name>A0ABZ2HW34_9HYPH</name>
<gene>
    <name evidence="2" type="ORF">V6617_09810</name>
</gene>
<dbReference type="Proteomes" id="UP001369958">
    <property type="component" value="Chromosome"/>
</dbReference>
<feature type="compositionally biased region" description="Pro residues" evidence="1">
    <location>
        <begin position="164"/>
        <end position="174"/>
    </location>
</feature>